<feature type="binding site" evidence="5">
    <location>
        <position position="262"/>
    </location>
    <ligand>
        <name>Zn(2+)</name>
        <dbReference type="ChEBI" id="CHEBI:29105"/>
        <label>2</label>
    </ligand>
</feature>
<evidence type="ECO:0000256" key="3">
    <source>
        <dbReference type="PIRNR" id="PIRNR001123"/>
    </source>
</evidence>
<organism evidence="6 7">
    <name type="scientific">Sulfuriroseicoccus oceanibius</name>
    <dbReference type="NCBI Taxonomy" id="2707525"/>
    <lineage>
        <taxon>Bacteria</taxon>
        <taxon>Pseudomonadati</taxon>
        <taxon>Verrucomicrobiota</taxon>
        <taxon>Verrucomicrobiia</taxon>
        <taxon>Verrucomicrobiales</taxon>
        <taxon>Verrucomicrobiaceae</taxon>
        <taxon>Sulfuriroseicoccus</taxon>
    </lineage>
</organism>
<feature type="binding site" evidence="5">
    <location>
        <position position="127"/>
    </location>
    <ligand>
        <name>Zn(2+)</name>
        <dbReference type="ChEBI" id="CHEBI:29105"/>
        <label>2</label>
    </ligand>
</feature>
<dbReference type="InterPro" id="IPR008007">
    <property type="entry name" value="Peptidase_M42"/>
</dbReference>
<dbReference type="Proteomes" id="UP000475117">
    <property type="component" value="Chromosome"/>
</dbReference>
<keyword evidence="2" id="KW-0378">Hydrolase</keyword>
<evidence type="ECO:0000256" key="1">
    <source>
        <dbReference type="ARBA" id="ARBA00022723"/>
    </source>
</evidence>
<dbReference type="KEGG" id="soa:G3M56_012335"/>
<feature type="binding site" evidence="5">
    <location>
        <position position="160"/>
    </location>
    <ligand>
        <name>Zn(2+)</name>
        <dbReference type="ChEBI" id="CHEBI:29105"/>
        <label>2</label>
    </ligand>
</feature>
<gene>
    <name evidence="6" type="ORF">G3M56_012335</name>
</gene>
<comment type="cofactor">
    <cofactor evidence="5">
        <name>a divalent metal cation</name>
        <dbReference type="ChEBI" id="CHEBI:60240"/>
    </cofactor>
    <text evidence="5">Binds 2 divalent metal cations per subunit.</text>
</comment>
<sequence>MNKRQLQSLLKRILSQPTAPFHEYHVRDAILKELRAIPDVSWTIDAFGNVIARYRRGNKRARYAFGAHMDHPAFVRNEKGEWQFLGGVPESTVTRNAARKIEHGEFAVWDVTDFELDGDRVVARACDDLIGCVAILATFKELAKREVEADVFGVFTRAEEVGFLGAVELVKRWPLPKSVRFVSLETSTPRGGVELGKGPVLRVGDRLSVFSHEITAALEVVAGEHKIDVQRALLDGGACEATAMQAFGVESGGISLALENYHNCAGDDEIGPEAVSFADVHGLVKLLTELCAAPAGGLSPYPRVRKRLAERSRAMRGFAERSAAFFEDASDA</sequence>
<dbReference type="Pfam" id="PF05343">
    <property type="entry name" value="Peptidase_M42"/>
    <property type="match status" value="1"/>
</dbReference>
<comment type="similarity">
    <text evidence="3">Belongs to the peptidase M42 family.</text>
</comment>
<name>A0A6B3L4W4_9BACT</name>
<evidence type="ECO:0000256" key="4">
    <source>
        <dbReference type="PIRSR" id="PIRSR001123-1"/>
    </source>
</evidence>
<dbReference type="PANTHER" id="PTHR32481:SF0">
    <property type="entry name" value="AMINOPEPTIDASE YPDE-RELATED"/>
    <property type="match status" value="1"/>
</dbReference>
<dbReference type="InterPro" id="IPR051464">
    <property type="entry name" value="Peptidase_M42_aminopept"/>
</dbReference>
<proteinExistence type="inferred from homology"/>
<accession>A0A6B3L4W4</accession>
<evidence type="ECO:0000256" key="2">
    <source>
        <dbReference type="ARBA" id="ARBA00022801"/>
    </source>
</evidence>
<keyword evidence="7" id="KW-1185">Reference proteome</keyword>
<dbReference type="RefSeq" id="WP_164364341.1">
    <property type="nucleotide sequence ID" value="NZ_CP066776.1"/>
</dbReference>
<feature type="binding site" evidence="5">
    <location>
        <position position="127"/>
    </location>
    <ligand>
        <name>Zn(2+)</name>
        <dbReference type="ChEBI" id="CHEBI:29105"/>
        <label>1</label>
    </ligand>
</feature>
<dbReference type="AlphaFoldDB" id="A0A6B3L4W4"/>
<evidence type="ECO:0000256" key="5">
    <source>
        <dbReference type="PIRSR" id="PIRSR001123-2"/>
    </source>
</evidence>
<protein>
    <submittedName>
        <fullName evidence="6">M28 family peptidase</fullName>
    </submittedName>
</protein>
<feature type="active site" description="Proton acceptor" evidence="4">
    <location>
        <position position="159"/>
    </location>
</feature>
<dbReference type="PANTHER" id="PTHR32481">
    <property type="entry name" value="AMINOPEPTIDASE"/>
    <property type="match status" value="1"/>
</dbReference>
<dbReference type="SUPFAM" id="SSF53187">
    <property type="entry name" value="Zn-dependent exopeptidases"/>
    <property type="match status" value="1"/>
</dbReference>
<reference evidence="6 7" key="1">
    <citation type="submission" date="2020-12" db="EMBL/GenBank/DDBJ databases">
        <title>Sulforoseuscoccus oceanibium gen. nov., sp. nov., a representative of the phylum Verrucomicrobia with special cytoplasmic membrane, and proposal of Sulforoseuscoccusaceae fam. nov.</title>
        <authorList>
            <person name="Xi F."/>
        </authorList>
    </citation>
    <scope>NUCLEOTIDE SEQUENCE [LARGE SCALE GENOMIC DNA]</scope>
    <source>
        <strain evidence="6 7">T37</strain>
    </source>
</reference>
<dbReference type="EMBL" id="CP066776">
    <property type="protein sequence ID" value="QQL44660.1"/>
    <property type="molecule type" value="Genomic_DNA"/>
</dbReference>
<dbReference type="Gene3D" id="3.40.630.10">
    <property type="entry name" value="Zn peptidases"/>
    <property type="match status" value="1"/>
</dbReference>
<dbReference type="PIRSF" id="PIRSF001123">
    <property type="entry name" value="PepA_GA"/>
    <property type="match status" value="1"/>
</dbReference>
<evidence type="ECO:0000313" key="7">
    <source>
        <dbReference type="Proteomes" id="UP000475117"/>
    </source>
</evidence>
<dbReference type="GO" id="GO:0004177">
    <property type="term" value="F:aminopeptidase activity"/>
    <property type="evidence" value="ECO:0007669"/>
    <property type="project" value="UniProtKB-UniRule"/>
</dbReference>
<keyword evidence="1 5" id="KW-0479">Metal-binding</keyword>
<evidence type="ECO:0000313" key="6">
    <source>
        <dbReference type="EMBL" id="QQL44660.1"/>
    </source>
</evidence>
<dbReference type="GO" id="GO:0046872">
    <property type="term" value="F:metal ion binding"/>
    <property type="evidence" value="ECO:0007669"/>
    <property type="project" value="UniProtKB-UniRule"/>
</dbReference>